<accession>A0AAD4NG15</accession>
<reference evidence="2" key="1">
    <citation type="submission" date="2022-01" db="EMBL/GenBank/DDBJ databases">
        <title>Genome Sequence Resource for Two Populations of Ditylenchus destructor, the Migratory Endoparasitic Phytonematode.</title>
        <authorList>
            <person name="Zhang H."/>
            <person name="Lin R."/>
            <person name="Xie B."/>
        </authorList>
    </citation>
    <scope>NUCLEOTIDE SEQUENCE</scope>
    <source>
        <strain evidence="2">BazhouSP</strain>
    </source>
</reference>
<proteinExistence type="predicted"/>
<feature type="compositionally biased region" description="Low complexity" evidence="1">
    <location>
        <begin position="340"/>
        <end position="350"/>
    </location>
</feature>
<feature type="compositionally biased region" description="Basic residues" evidence="1">
    <location>
        <begin position="387"/>
        <end position="397"/>
    </location>
</feature>
<keyword evidence="3" id="KW-1185">Reference proteome</keyword>
<evidence type="ECO:0000313" key="3">
    <source>
        <dbReference type="Proteomes" id="UP001201812"/>
    </source>
</evidence>
<dbReference type="SMART" id="SM00289">
    <property type="entry name" value="WR1"/>
    <property type="match status" value="3"/>
</dbReference>
<evidence type="ECO:0000313" key="2">
    <source>
        <dbReference type="EMBL" id="KAI1723673.1"/>
    </source>
</evidence>
<dbReference type="EMBL" id="JAKKPZ010000003">
    <property type="protein sequence ID" value="KAI1723673.1"/>
    <property type="molecule type" value="Genomic_DNA"/>
</dbReference>
<feature type="compositionally biased region" description="Polar residues" evidence="1">
    <location>
        <begin position="304"/>
        <end position="318"/>
    </location>
</feature>
<comment type="caution">
    <text evidence="2">The sequence shown here is derived from an EMBL/GenBank/DDBJ whole genome shotgun (WGS) entry which is preliminary data.</text>
</comment>
<dbReference type="InterPro" id="IPR006150">
    <property type="entry name" value="Cys_repeat_1"/>
</dbReference>
<dbReference type="Proteomes" id="UP001201812">
    <property type="component" value="Unassembled WGS sequence"/>
</dbReference>
<gene>
    <name evidence="2" type="ORF">DdX_03843</name>
</gene>
<feature type="region of interest" description="Disordered" evidence="1">
    <location>
        <begin position="304"/>
        <end position="403"/>
    </location>
</feature>
<organism evidence="2 3">
    <name type="scientific">Ditylenchus destructor</name>
    <dbReference type="NCBI Taxonomy" id="166010"/>
    <lineage>
        <taxon>Eukaryota</taxon>
        <taxon>Metazoa</taxon>
        <taxon>Ecdysozoa</taxon>
        <taxon>Nematoda</taxon>
        <taxon>Chromadorea</taxon>
        <taxon>Rhabditida</taxon>
        <taxon>Tylenchina</taxon>
        <taxon>Tylenchomorpha</taxon>
        <taxon>Sphaerularioidea</taxon>
        <taxon>Anguinidae</taxon>
        <taxon>Anguininae</taxon>
        <taxon>Ditylenchus</taxon>
    </lineage>
</organism>
<evidence type="ECO:0008006" key="4">
    <source>
        <dbReference type="Google" id="ProtNLM"/>
    </source>
</evidence>
<evidence type="ECO:0000256" key="1">
    <source>
        <dbReference type="SAM" id="MobiDB-lite"/>
    </source>
</evidence>
<name>A0AAD4NG15_9BILA</name>
<protein>
    <recommendedName>
        <fullName evidence="4">EB domain-containing protein</fullName>
    </recommendedName>
</protein>
<sequence>MHDEKFENFIWCPGGGTPVSDPNGNGLYETCGFESTCSGMAVCNPVFGICCSKLRTCPQPMLPIAEVMTGRPILCHLRGSPVLECPKGSHCEVDSGFCCTDQDGPDNESERGIVETNSVVIDNTQSRLGPQGINSIANVRATTPQIIAVPSSTENLSKKQAELPIIGHLCNPLAGCDRGAVCQCTAKMPVYSEKPVQNSTEDLACRCDCPKEMGYSLDADGRTCKRTRRRLKEKCRWDHECQAAYSECTANGCRCKNGFQRDSHGGCRPIAYKCINQAPPFVSGGTIIGCVTEREKTMSLNFQTRRHPAQSSDLSQHSSYDDSLDQDFSSSNNKDKNSEIEQTASASSASSDKESSEGVASRRSSSKEESSMEDSLSKSIEGENKTYRLKRSKRWKPTSRSDEKPCPNQYYCVALFDLPRRPNFYQGFCCPIPQPDRPQCPVGQPHDSSHPPRFGCENCPWDHYCHRDEMSTQMEICCPKPCLSPEDVYVDGQCYPRAYHGHACTVSEQCLPENPSNDRALRVTDSEIHERQWRSARNIKPFPPSNPEPIEEIIPSSSTQGLVMDLECRQGKCLCPMGYLLYQGLCKRLQCRIGVNGEPSVDSSGQLLRCRNSHDCGKSAMCDPTHHICCKGQNRCPKGFVETGELCGRRSRRQLKPEQECASENDICIITKHTHERICCAEERVI</sequence>
<dbReference type="AlphaFoldDB" id="A0AAD4NG15"/>